<dbReference type="Gene3D" id="2.60.40.1120">
    <property type="entry name" value="Carboxypeptidase-like, regulatory domain"/>
    <property type="match status" value="1"/>
</dbReference>
<feature type="compositionally biased region" description="Low complexity" evidence="1">
    <location>
        <begin position="98"/>
        <end position="108"/>
    </location>
</feature>
<feature type="compositionally biased region" description="Polar residues" evidence="1">
    <location>
        <begin position="71"/>
        <end position="88"/>
    </location>
</feature>
<feature type="compositionally biased region" description="Low complexity" evidence="1">
    <location>
        <begin position="286"/>
        <end position="296"/>
    </location>
</feature>
<gene>
    <name evidence="2" type="ORF">KC571_01655</name>
</gene>
<feature type="compositionally biased region" description="Polar residues" evidence="1">
    <location>
        <begin position="267"/>
        <end position="281"/>
    </location>
</feature>
<reference evidence="2" key="2">
    <citation type="journal article" date="2021" name="Microbiome">
        <title>Successional dynamics and alternative stable states in a saline activated sludge microbial community over 9 years.</title>
        <authorList>
            <person name="Wang Y."/>
            <person name="Ye J."/>
            <person name="Ju F."/>
            <person name="Liu L."/>
            <person name="Boyd J.A."/>
            <person name="Deng Y."/>
            <person name="Parks D.H."/>
            <person name="Jiang X."/>
            <person name="Yin X."/>
            <person name="Woodcroft B.J."/>
            <person name="Tyson G.W."/>
            <person name="Hugenholtz P."/>
            <person name="Polz M.F."/>
            <person name="Zhang T."/>
        </authorList>
    </citation>
    <scope>NUCLEOTIDE SEQUENCE</scope>
    <source>
        <strain evidence="2">HKST-UBA01</strain>
    </source>
</reference>
<protein>
    <submittedName>
        <fullName evidence="2">Carboxypeptidase regulatory-like domain-containing protein</fullName>
    </submittedName>
</protein>
<feature type="compositionally biased region" description="Polar residues" evidence="1">
    <location>
        <begin position="432"/>
        <end position="441"/>
    </location>
</feature>
<feature type="region of interest" description="Disordered" evidence="1">
    <location>
        <begin position="388"/>
        <end position="447"/>
    </location>
</feature>
<dbReference type="EMBL" id="JAGQKX010000028">
    <property type="protein sequence ID" value="MCA9390083.1"/>
    <property type="molecule type" value="Genomic_DNA"/>
</dbReference>
<evidence type="ECO:0000313" key="2">
    <source>
        <dbReference type="EMBL" id="MCA9390083.1"/>
    </source>
</evidence>
<dbReference type="SUPFAM" id="SSF49464">
    <property type="entry name" value="Carboxypeptidase regulatory domain-like"/>
    <property type="match status" value="1"/>
</dbReference>
<comment type="caution">
    <text evidence="2">The sequence shown here is derived from an EMBL/GenBank/DDBJ whole genome shotgun (WGS) entry which is preliminary data.</text>
</comment>
<dbReference type="Proteomes" id="UP000701698">
    <property type="component" value="Unassembled WGS sequence"/>
</dbReference>
<feature type="compositionally biased region" description="Polar residues" evidence="1">
    <location>
        <begin position="116"/>
        <end position="137"/>
    </location>
</feature>
<keyword evidence="2" id="KW-0378">Hydrolase</keyword>
<keyword evidence="2" id="KW-0645">Protease</keyword>
<accession>A0A955LGN2</accession>
<feature type="compositionally biased region" description="Basic and acidic residues" evidence="1">
    <location>
        <begin position="391"/>
        <end position="431"/>
    </location>
</feature>
<dbReference type="GO" id="GO:0004180">
    <property type="term" value="F:carboxypeptidase activity"/>
    <property type="evidence" value="ECO:0007669"/>
    <property type="project" value="UniProtKB-KW"/>
</dbReference>
<keyword evidence="2" id="KW-0121">Carboxypeptidase</keyword>
<name>A0A955LGN2_UNCKA</name>
<evidence type="ECO:0000313" key="3">
    <source>
        <dbReference type="Proteomes" id="UP000701698"/>
    </source>
</evidence>
<proteinExistence type="predicted"/>
<organism evidence="2 3">
    <name type="scientific">candidate division WWE3 bacterium</name>
    <dbReference type="NCBI Taxonomy" id="2053526"/>
    <lineage>
        <taxon>Bacteria</taxon>
        <taxon>Katanobacteria</taxon>
    </lineage>
</organism>
<dbReference type="InterPro" id="IPR008969">
    <property type="entry name" value="CarboxyPept-like_regulatory"/>
</dbReference>
<feature type="region of interest" description="Disordered" evidence="1">
    <location>
        <begin position="71"/>
        <end position="296"/>
    </location>
</feature>
<evidence type="ECO:0000256" key="1">
    <source>
        <dbReference type="SAM" id="MobiDB-lite"/>
    </source>
</evidence>
<dbReference type="AlphaFoldDB" id="A0A955LGN2"/>
<reference evidence="2" key="1">
    <citation type="submission" date="2020-04" db="EMBL/GenBank/DDBJ databases">
        <authorList>
            <person name="Zhang T."/>
        </authorList>
    </citation>
    <scope>NUCLEOTIDE SEQUENCE</scope>
    <source>
        <strain evidence="2">HKST-UBA01</strain>
    </source>
</reference>
<sequence length="597" mass="65397">MMENQDTAQTMKGLAVSKKNPTFIAMPQNSAHNRVQLLSNQRTNRHLSRVSVAPQVTPIWQQQTFTPSPEIQKRFGQQQPPESETITIQPDAPPKPAVPTAVKPPIAKQKVAPAAQPNTVAPDQTPQTAQVPQSQSAIPKADQPPIIQVNENAPAVSDTAPPSIQSEPAITKEKTIAESIEPEASIAIPEKEKKDSEMSELVQVVEDGPPQAQPEAGKSISDLLDELSTSVKKPTPKTETAPAVAQQEPPVQPEPNPVSSPEEPQQTVVDKSQQPSTTEQPEQSDDSSSLSSEALANSLSVLSDLRQQIHDQEEKLQSMREELPEIQRKKLEYLTEQKTKGALLKNVEHALLNSKQELDKLRHEPGASQELIKNLQEQLQKQQDTFNKLANEQKRLDKKAEELQQKLKEHEEAERTLGELEQQHTELKTADTTETPTSGDDGQTPELDPPIRQLINQTMAIDQNKTQTPEPTTVQPAAPAVAPTVQPQPAPTQPAASPAAEVQIKMPTITNEKNAINGVVTDTNKKLVTDAIVIIKNSEGRPLRALKTNQLGQYWITTALDNGKYSLETEKEGMTFDTIEVELTGKPVEPILIPASS</sequence>